<evidence type="ECO:0000256" key="1">
    <source>
        <dbReference type="ARBA" id="ARBA00022555"/>
    </source>
</evidence>
<dbReference type="FunFam" id="2.40.50.140:FF:000045">
    <property type="entry name" value="Phenylalanine--tRNA ligase beta subunit"/>
    <property type="match status" value="1"/>
</dbReference>
<name>A0AAD5LSI9_PYTIN</name>
<feature type="domain" description="TRNA-binding" evidence="4">
    <location>
        <begin position="49"/>
        <end position="168"/>
    </location>
</feature>
<dbReference type="AlphaFoldDB" id="A0AAD5LSI9"/>
<dbReference type="PROSITE" id="PS50886">
    <property type="entry name" value="TRBD"/>
    <property type="match status" value="1"/>
</dbReference>
<keyword evidence="6" id="KW-1185">Reference proteome</keyword>
<keyword evidence="1 3" id="KW-0820">tRNA-binding</keyword>
<evidence type="ECO:0000313" key="5">
    <source>
        <dbReference type="EMBL" id="KAJ0392192.1"/>
    </source>
</evidence>
<comment type="caution">
    <text evidence="5">The sequence shown here is derived from an EMBL/GenBank/DDBJ whole genome shotgun (WGS) entry which is preliminary data.</text>
</comment>
<reference evidence="5" key="1">
    <citation type="submission" date="2021-12" db="EMBL/GenBank/DDBJ databases">
        <title>Prjna785345.</title>
        <authorList>
            <person name="Rujirawat T."/>
            <person name="Krajaejun T."/>
        </authorList>
    </citation>
    <scope>NUCLEOTIDE SEQUENCE</scope>
    <source>
        <strain evidence="5">Pi057C3</strain>
    </source>
</reference>
<dbReference type="Gene3D" id="2.40.50.140">
    <property type="entry name" value="Nucleic acid-binding proteins"/>
    <property type="match status" value="1"/>
</dbReference>
<dbReference type="Pfam" id="PF01588">
    <property type="entry name" value="tRNA_bind"/>
    <property type="match status" value="1"/>
</dbReference>
<dbReference type="InterPro" id="IPR012340">
    <property type="entry name" value="NA-bd_OB-fold"/>
</dbReference>
<protein>
    <recommendedName>
        <fullName evidence="4">tRNA-binding domain-containing protein</fullName>
    </recommendedName>
</protein>
<dbReference type="InterPro" id="IPR033714">
    <property type="entry name" value="tRNA_bind_bactPheRS"/>
</dbReference>
<dbReference type="SUPFAM" id="SSF50249">
    <property type="entry name" value="Nucleic acid-binding proteins"/>
    <property type="match status" value="1"/>
</dbReference>
<evidence type="ECO:0000256" key="2">
    <source>
        <dbReference type="ARBA" id="ARBA00022884"/>
    </source>
</evidence>
<dbReference type="NCBIfam" id="NF045760">
    <property type="entry name" value="YtpR"/>
    <property type="match status" value="1"/>
</dbReference>
<proteinExistence type="predicted"/>
<keyword evidence="2 3" id="KW-0694">RNA-binding</keyword>
<organism evidence="5 6">
    <name type="scientific">Pythium insidiosum</name>
    <name type="common">Pythiosis disease agent</name>
    <dbReference type="NCBI Taxonomy" id="114742"/>
    <lineage>
        <taxon>Eukaryota</taxon>
        <taxon>Sar</taxon>
        <taxon>Stramenopiles</taxon>
        <taxon>Oomycota</taxon>
        <taxon>Peronosporomycetes</taxon>
        <taxon>Pythiales</taxon>
        <taxon>Pythiaceae</taxon>
        <taxon>Pythium</taxon>
    </lineage>
</organism>
<dbReference type="GO" id="GO:0000049">
    <property type="term" value="F:tRNA binding"/>
    <property type="evidence" value="ECO:0007669"/>
    <property type="project" value="UniProtKB-UniRule"/>
</dbReference>
<gene>
    <name evidence="5" type="ORF">P43SY_003353</name>
</gene>
<evidence type="ECO:0000259" key="4">
    <source>
        <dbReference type="PROSITE" id="PS50886"/>
    </source>
</evidence>
<dbReference type="InterPro" id="IPR002547">
    <property type="entry name" value="tRNA-bd_dom"/>
</dbReference>
<evidence type="ECO:0000313" key="6">
    <source>
        <dbReference type="Proteomes" id="UP001209570"/>
    </source>
</evidence>
<dbReference type="EMBL" id="JAKCXM010000695">
    <property type="protein sequence ID" value="KAJ0392192.1"/>
    <property type="molecule type" value="Genomic_DNA"/>
</dbReference>
<dbReference type="CDD" id="cd02796">
    <property type="entry name" value="tRNA_bind_bactPheRS"/>
    <property type="match status" value="1"/>
</dbReference>
<dbReference type="Proteomes" id="UP001209570">
    <property type="component" value="Unassembled WGS sequence"/>
</dbReference>
<accession>A0AAD5LSI9</accession>
<sequence>MLLQSVRHLRPRVHRVNAVSRFLCSAAGASDGEAAAPAAKQAAVPPPPATTWQTIVVGEIVDLQRHPEADRLNVCQVNVGDRENPLQIICGAPNARLGARVPVATVGSKLAIKEPASGELKLLKIKKSKLRGQVSQGMICSEAELGLADESDGILILPEDAPVGSLVQTWPSIAARLGLPSPSEPSDASSA</sequence>
<evidence type="ECO:0000256" key="3">
    <source>
        <dbReference type="PROSITE-ProRule" id="PRU00209"/>
    </source>
</evidence>